<keyword evidence="2" id="KW-0812">Transmembrane</keyword>
<keyword evidence="2" id="KW-0472">Membrane</keyword>
<evidence type="ECO:0000259" key="3">
    <source>
        <dbReference type="Pfam" id="PF16976"/>
    </source>
</evidence>
<protein>
    <recommendedName>
        <fullName evidence="3">Flp pilus assembly protein RcpC/CpaB domain-containing protein</fullName>
    </recommendedName>
</protein>
<keyword evidence="5" id="KW-1185">Reference proteome</keyword>
<dbReference type="RefSeq" id="WP_213371995.1">
    <property type="nucleotide sequence ID" value="NZ_QTKX01000003.1"/>
</dbReference>
<dbReference type="Pfam" id="PF16976">
    <property type="entry name" value="RcpC"/>
    <property type="match status" value="1"/>
</dbReference>
<accession>A0A944CPI9</accession>
<dbReference type="EMBL" id="QTKX01000003">
    <property type="protein sequence ID" value="MBS8266580.1"/>
    <property type="molecule type" value="Genomic_DNA"/>
</dbReference>
<feature type="region of interest" description="Disordered" evidence="1">
    <location>
        <begin position="180"/>
        <end position="205"/>
    </location>
</feature>
<organism evidence="4 5">
    <name type="scientific">Mesobacillus boroniphilus</name>
    <dbReference type="NCBI Taxonomy" id="308892"/>
    <lineage>
        <taxon>Bacteria</taxon>
        <taxon>Bacillati</taxon>
        <taxon>Bacillota</taxon>
        <taxon>Bacilli</taxon>
        <taxon>Bacillales</taxon>
        <taxon>Bacillaceae</taxon>
        <taxon>Mesobacillus</taxon>
    </lineage>
</organism>
<comment type="caution">
    <text evidence="4">The sequence shown here is derived from an EMBL/GenBank/DDBJ whole genome shotgun (WGS) entry which is preliminary data.</text>
</comment>
<evidence type="ECO:0000313" key="5">
    <source>
        <dbReference type="Proteomes" id="UP000761411"/>
    </source>
</evidence>
<evidence type="ECO:0000256" key="1">
    <source>
        <dbReference type="SAM" id="MobiDB-lite"/>
    </source>
</evidence>
<name>A0A944CPI9_9BACI</name>
<dbReference type="InterPro" id="IPR031571">
    <property type="entry name" value="RcpC_dom"/>
</dbReference>
<feature type="domain" description="Flp pilus assembly protein RcpC/CpaB" evidence="3">
    <location>
        <begin position="74"/>
        <end position="166"/>
    </location>
</feature>
<evidence type="ECO:0000256" key="2">
    <source>
        <dbReference type="SAM" id="Phobius"/>
    </source>
</evidence>
<dbReference type="Proteomes" id="UP000761411">
    <property type="component" value="Unassembled WGS sequence"/>
</dbReference>
<keyword evidence="2" id="KW-1133">Transmembrane helix</keyword>
<feature type="transmembrane region" description="Helical" evidence="2">
    <location>
        <begin position="6"/>
        <end position="27"/>
    </location>
</feature>
<gene>
    <name evidence="4" type="ORF">DYI25_19335</name>
</gene>
<evidence type="ECO:0000313" key="4">
    <source>
        <dbReference type="EMBL" id="MBS8266580.1"/>
    </source>
</evidence>
<sequence>MSVKKIWMMSLTMGVLVAVLAYIVLFYKPAAKTSTEEQVKQEEKVDTVQAAEKEKEEETGEIPKREMTNPIVEVSKGMRAISLFVELAPGVSGYVQPNSIVDVVAYETFRDDKTEKEYKSAVLVLEKVKVLTSGKSSDNKEEAFGYDTVTLEVTPEEGVMLSLATRDKDGFYLMLRNEEDEEVGKQGYKETREIFKDKKEEEEKK</sequence>
<proteinExistence type="predicted"/>
<dbReference type="AlphaFoldDB" id="A0A944CPI9"/>
<reference evidence="4 5" key="1">
    <citation type="journal article" date="2021" name="Microorganisms">
        <title>Bacterial Dimethylsulfoniopropionate Biosynthesis in the East China Sea.</title>
        <authorList>
            <person name="Liu J."/>
            <person name="Zhang Y."/>
            <person name="Liu J."/>
            <person name="Zhong H."/>
            <person name="Williams B.T."/>
            <person name="Zheng Y."/>
            <person name="Curson A.R.J."/>
            <person name="Sun C."/>
            <person name="Sun H."/>
            <person name="Song D."/>
            <person name="Wagner Mackenzie B."/>
            <person name="Bermejo Martinez A."/>
            <person name="Todd J.D."/>
            <person name="Zhang X.H."/>
        </authorList>
    </citation>
    <scope>NUCLEOTIDE SEQUENCE [LARGE SCALE GENOMIC DNA]</scope>
    <source>
        <strain evidence="4 5">ESS08</strain>
    </source>
</reference>
<feature type="compositionally biased region" description="Basic and acidic residues" evidence="1">
    <location>
        <begin position="183"/>
        <end position="205"/>
    </location>
</feature>